<dbReference type="SUPFAM" id="SSF55008">
    <property type="entry name" value="HMA, heavy metal-associated domain"/>
    <property type="match status" value="1"/>
</dbReference>
<proteinExistence type="predicted"/>
<sequence length="78" mass="8466">MCKECGCPAHGSSQVKFFVKGIGENARDAEKSLRGMPGVYFISINNIDGLTTVFYAPSRTTFNDIKIKLAEHGIEALA</sequence>
<dbReference type="Proteomes" id="UP001254848">
    <property type="component" value="Unassembled WGS sequence"/>
</dbReference>
<organism evidence="1 2">
    <name type="scientific">Anaeroselena agilis</name>
    <dbReference type="NCBI Taxonomy" id="3063788"/>
    <lineage>
        <taxon>Bacteria</taxon>
        <taxon>Bacillati</taxon>
        <taxon>Bacillota</taxon>
        <taxon>Negativicutes</taxon>
        <taxon>Acetonemataceae</taxon>
        <taxon>Anaeroselena</taxon>
    </lineage>
</organism>
<name>A0ABU3NVP5_9FIRM</name>
<dbReference type="EMBL" id="JAUOZS010000001">
    <property type="protein sequence ID" value="MDT8899901.1"/>
    <property type="molecule type" value="Genomic_DNA"/>
</dbReference>
<evidence type="ECO:0008006" key="3">
    <source>
        <dbReference type="Google" id="ProtNLM"/>
    </source>
</evidence>
<gene>
    <name evidence="1" type="ORF">Q4T40_01375</name>
</gene>
<accession>A0ABU3NVP5</accession>
<keyword evidence="2" id="KW-1185">Reference proteome</keyword>
<dbReference type="RefSeq" id="WP_413778466.1">
    <property type="nucleotide sequence ID" value="NZ_JAUOZS010000001.1"/>
</dbReference>
<evidence type="ECO:0000313" key="1">
    <source>
        <dbReference type="EMBL" id="MDT8899901.1"/>
    </source>
</evidence>
<protein>
    <recommendedName>
        <fullName evidence="3">HMA domain-containing protein</fullName>
    </recommendedName>
</protein>
<reference evidence="1 2" key="1">
    <citation type="submission" date="2023-07" db="EMBL/GenBank/DDBJ databases">
        <title>The novel representative of Negativicutes class, Anaeroselena agilis gen. nov. sp. nov.</title>
        <authorList>
            <person name="Prokofeva M.I."/>
            <person name="Elcheninov A.G."/>
            <person name="Klyukina A."/>
            <person name="Kublanov I.V."/>
            <person name="Frolov E.N."/>
            <person name="Podosokorskaya O.A."/>
        </authorList>
    </citation>
    <scope>NUCLEOTIDE SEQUENCE [LARGE SCALE GENOMIC DNA]</scope>
    <source>
        <strain evidence="1 2">4137-cl</strain>
    </source>
</reference>
<dbReference type="InterPro" id="IPR036163">
    <property type="entry name" value="HMA_dom_sf"/>
</dbReference>
<comment type="caution">
    <text evidence="1">The sequence shown here is derived from an EMBL/GenBank/DDBJ whole genome shotgun (WGS) entry which is preliminary data.</text>
</comment>
<evidence type="ECO:0000313" key="2">
    <source>
        <dbReference type="Proteomes" id="UP001254848"/>
    </source>
</evidence>